<dbReference type="SUPFAM" id="SSF51445">
    <property type="entry name" value="(Trans)glycosidases"/>
    <property type="match status" value="1"/>
</dbReference>
<feature type="region of interest" description="Disordered" evidence="1">
    <location>
        <begin position="40"/>
        <end position="119"/>
    </location>
</feature>
<reference evidence="4" key="1">
    <citation type="journal article" date="2020" name="Nat. Commun.">
        <title>Large-scale genome sequencing of mycorrhizal fungi provides insights into the early evolution of symbiotic traits.</title>
        <authorList>
            <person name="Miyauchi S."/>
            <person name="Kiss E."/>
            <person name="Kuo A."/>
            <person name="Drula E."/>
            <person name="Kohler A."/>
            <person name="Sanchez-Garcia M."/>
            <person name="Morin E."/>
            <person name="Andreopoulos B."/>
            <person name="Barry K.W."/>
            <person name="Bonito G."/>
            <person name="Buee M."/>
            <person name="Carver A."/>
            <person name="Chen C."/>
            <person name="Cichocki N."/>
            <person name="Clum A."/>
            <person name="Culley D."/>
            <person name="Crous P.W."/>
            <person name="Fauchery L."/>
            <person name="Girlanda M."/>
            <person name="Hayes R.D."/>
            <person name="Keri Z."/>
            <person name="LaButti K."/>
            <person name="Lipzen A."/>
            <person name="Lombard V."/>
            <person name="Magnuson J."/>
            <person name="Maillard F."/>
            <person name="Murat C."/>
            <person name="Nolan M."/>
            <person name="Ohm R.A."/>
            <person name="Pangilinan J."/>
            <person name="Pereira M.F."/>
            <person name="Perotto S."/>
            <person name="Peter M."/>
            <person name="Pfister S."/>
            <person name="Riley R."/>
            <person name="Sitrit Y."/>
            <person name="Stielow J.B."/>
            <person name="Szollosi G."/>
            <person name="Zifcakova L."/>
            <person name="Stursova M."/>
            <person name="Spatafora J.W."/>
            <person name="Tedersoo L."/>
            <person name="Vaario L.M."/>
            <person name="Yamada A."/>
            <person name="Yan M."/>
            <person name="Wang P."/>
            <person name="Xu J."/>
            <person name="Bruns T."/>
            <person name="Baldrian P."/>
            <person name="Vilgalys R."/>
            <person name="Dunand C."/>
            <person name="Henrissat B."/>
            <person name="Grigoriev I.V."/>
            <person name="Hibbett D."/>
            <person name="Nagy L.G."/>
            <person name="Martin F.M."/>
        </authorList>
    </citation>
    <scope>NUCLEOTIDE SEQUENCE</scope>
    <source>
        <strain evidence="4">UH-Tt-Lm1</strain>
    </source>
</reference>
<keyword evidence="5" id="KW-1185">Reference proteome</keyword>
<feature type="domain" description="Asl1-like glycosyl hydrolase catalytic" evidence="3">
    <location>
        <begin position="141"/>
        <end position="359"/>
    </location>
</feature>
<feature type="chain" id="PRO_5040202051" evidence="2">
    <location>
        <begin position="29"/>
        <end position="365"/>
    </location>
</feature>
<evidence type="ECO:0000256" key="1">
    <source>
        <dbReference type="SAM" id="MobiDB-lite"/>
    </source>
</evidence>
<feature type="signal peptide" evidence="2">
    <location>
        <begin position="1"/>
        <end position="28"/>
    </location>
</feature>
<dbReference type="Pfam" id="PF11790">
    <property type="entry name" value="Glyco_hydro_cc"/>
    <property type="match status" value="1"/>
</dbReference>
<evidence type="ECO:0000259" key="3">
    <source>
        <dbReference type="Pfam" id="PF11790"/>
    </source>
</evidence>
<dbReference type="GO" id="GO:0009277">
    <property type="term" value="C:fungal-type cell wall"/>
    <property type="evidence" value="ECO:0007669"/>
    <property type="project" value="TreeGrafter"/>
</dbReference>
<gene>
    <name evidence="4" type="ORF">BJ322DRAFT_1087790</name>
</gene>
<keyword evidence="2" id="KW-0732">Signal</keyword>
<dbReference type="AlphaFoldDB" id="A0A9P6L257"/>
<dbReference type="PANTHER" id="PTHR34154:SF3">
    <property type="entry name" value="ALKALI-SENSITIVE LINKAGE PROTEIN 1"/>
    <property type="match status" value="1"/>
</dbReference>
<accession>A0A9P6L257</accession>
<name>A0A9P6L257_9AGAM</name>
<sequence>MHAKLLNIFALSTLAVLLCSFAPTQTFAVSVQKAHVARHVPNHHGIAKKKKRGTCKPRSSSSGSPPAGTPASQPTNPPDQNNNNNNNNASPPPSSSTSSTPSTSPSTTPATTPATTHSGSGKLGIAWAMGDDPRIALLLASPNVVIFHLWTSTIPDSVKNSGLPVSIMLWDTSSSNIQTFVQNAQPGYATHAYGMNEVNEPTQGYTSVPDAVSAWYSYIRPLANQGYTLGSPCTTSAPDGFDWVTSFFQQCGSDCNVNEVPIHWYDVQFSDFQTYVEKWSDAFKLPIRVTEFACQNFNGPNQPSMDDIWSFTAQAIAYLDGNSNVLSYAPFGFMDDMYNVNPNDCLFSGSTLSALGWSYVNNGSS</sequence>
<protein>
    <submittedName>
        <fullName evidence="4">Glycosyl hydrolase catalytic core-domain-containing protein</fullName>
    </submittedName>
</protein>
<dbReference type="Proteomes" id="UP000736335">
    <property type="component" value="Unassembled WGS sequence"/>
</dbReference>
<dbReference type="PANTHER" id="PTHR34154">
    <property type="entry name" value="ALKALI-SENSITIVE LINKAGE PROTEIN 1"/>
    <property type="match status" value="1"/>
</dbReference>
<evidence type="ECO:0000313" key="4">
    <source>
        <dbReference type="EMBL" id="KAF9779483.1"/>
    </source>
</evidence>
<comment type="caution">
    <text evidence="4">The sequence shown here is derived from an EMBL/GenBank/DDBJ whole genome shotgun (WGS) entry which is preliminary data.</text>
</comment>
<dbReference type="InterPro" id="IPR053183">
    <property type="entry name" value="ASL1"/>
</dbReference>
<dbReference type="OrthoDB" id="5959761at2759"/>
<reference evidence="4" key="2">
    <citation type="submission" date="2020-11" db="EMBL/GenBank/DDBJ databases">
        <authorList>
            <consortium name="DOE Joint Genome Institute"/>
            <person name="Kuo A."/>
            <person name="Miyauchi S."/>
            <person name="Kiss E."/>
            <person name="Drula E."/>
            <person name="Kohler A."/>
            <person name="Sanchez-Garcia M."/>
            <person name="Andreopoulos B."/>
            <person name="Barry K.W."/>
            <person name="Bonito G."/>
            <person name="Buee M."/>
            <person name="Carver A."/>
            <person name="Chen C."/>
            <person name="Cichocki N."/>
            <person name="Clum A."/>
            <person name="Culley D."/>
            <person name="Crous P.W."/>
            <person name="Fauchery L."/>
            <person name="Girlanda M."/>
            <person name="Hayes R."/>
            <person name="Keri Z."/>
            <person name="Labutti K."/>
            <person name="Lipzen A."/>
            <person name="Lombard V."/>
            <person name="Magnuson J."/>
            <person name="Maillard F."/>
            <person name="Morin E."/>
            <person name="Murat C."/>
            <person name="Nolan M."/>
            <person name="Ohm R."/>
            <person name="Pangilinan J."/>
            <person name="Pereira M."/>
            <person name="Perotto S."/>
            <person name="Peter M."/>
            <person name="Riley R."/>
            <person name="Sitrit Y."/>
            <person name="Stielow B."/>
            <person name="Szollosi G."/>
            <person name="Zifcakova L."/>
            <person name="Stursova M."/>
            <person name="Spatafora J.W."/>
            <person name="Tedersoo L."/>
            <person name="Vaario L.-M."/>
            <person name="Yamada A."/>
            <person name="Yan M."/>
            <person name="Wang P."/>
            <person name="Xu J."/>
            <person name="Bruns T."/>
            <person name="Baldrian P."/>
            <person name="Vilgalys R."/>
            <person name="Henrissat B."/>
            <person name="Grigoriev I.V."/>
            <person name="Hibbett D."/>
            <person name="Nagy L.G."/>
            <person name="Martin F.M."/>
        </authorList>
    </citation>
    <scope>NUCLEOTIDE SEQUENCE</scope>
    <source>
        <strain evidence="4">UH-Tt-Lm1</strain>
    </source>
</reference>
<organism evidence="4 5">
    <name type="scientific">Thelephora terrestris</name>
    <dbReference type="NCBI Taxonomy" id="56493"/>
    <lineage>
        <taxon>Eukaryota</taxon>
        <taxon>Fungi</taxon>
        <taxon>Dikarya</taxon>
        <taxon>Basidiomycota</taxon>
        <taxon>Agaricomycotina</taxon>
        <taxon>Agaricomycetes</taxon>
        <taxon>Thelephorales</taxon>
        <taxon>Thelephoraceae</taxon>
        <taxon>Thelephora</taxon>
    </lineage>
</organism>
<dbReference type="InterPro" id="IPR017853">
    <property type="entry name" value="GH"/>
</dbReference>
<evidence type="ECO:0000313" key="5">
    <source>
        <dbReference type="Proteomes" id="UP000736335"/>
    </source>
</evidence>
<proteinExistence type="predicted"/>
<evidence type="ECO:0000256" key="2">
    <source>
        <dbReference type="SAM" id="SignalP"/>
    </source>
</evidence>
<keyword evidence="4" id="KW-0378">Hydrolase</keyword>
<feature type="compositionally biased region" description="Low complexity" evidence="1">
    <location>
        <begin position="59"/>
        <end position="116"/>
    </location>
</feature>
<dbReference type="InterPro" id="IPR024655">
    <property type="entry name" value="Asl1_glyco_hydro_catalytic"/>
</dbReference>
<dbReference type="EMBL" id="WIUZ02000019">
    <property type="protein sequence ID" value="KAF9779483.1"/>
    <property type="molecule type" value="Genomic_DNA"/>
</dbReference>
<dbReference type="GO" id="GO:0016787">
    <property type="term" value="F:hydrolase activity"/>
    <property type="evidence" value="ECO:0007669"/>
    <property type="project" value="UniProtKB-KW"/>
</dbReference>
<dbReference type="GO" id="GO:0071966">
    <property type="term" value="P:fungal-type cell wall polysaccharide metabolic process"/>
    <property type="evidence" value="ECO:0007669"/>
    <property type="project" value="TreeGrafter"/>
</dbReference>
<feature type="compositionally biased region" description="Basic residues" evidence="1">
    <location>
        <begin position="40"/>
        <end position="55"/>
    </location>
</feature>